<proteinExistence type="predicted"/>
<dbReference type="KEGG" id="mfn:Ga0123462_1362"/>
<dbReference type="AlphaFoldDB" id="A0A2K8L4H2"/>
<sequence>MENFWLRRFQLILAILLVLLLLVTSEILTG</sequence>
<dbReference type="Proteomes" id="UP000231637">
    <property type="component" value="Chromosome"/>
</dbReference>
<protein>
    <submittedName>
        <fullName evidence="1">Uncharacterized protein</fullName>
    </submittedName>
</protein>
<evidence type="ECO:0000313" key="2">
    <source>
        <dbReference type="Proteomes" id="UP000231637"/>
    </source>
</evidence>
<dbReference type="EMBL" id="CP018800">
    <property type="protein sequence ID" value="ATX82225.1"/>
    <property type="molecule type" value="Genomic_DNA"/>
</dbReference>
<gene>
    <name evidence="1" type="ORF">Ga0123462_1362</name>
</gene>
<organism evidence="1 2">
    <name type="scientific">Mariprofundus ferrinatatus</name>
    <dbReference type="NCBI Taxonomy" id="1921087"/>
    <lineage>
        <taxon>Bacteria</taxon>
        <taxon>Pseudomonadati</taxon>
        <taxon>Pseudomonadota</taxon>
        <taxon>Candidatius Mariprofundia</taxon>
        <taxon>Mariprofundales</taxon>
        <taxon>Mariprofundaceae</taxon>
        <taxon>Mariprofundus</taxon>
    </lineage>
</organism>
<reference evidence="1 2" key="1">
    <citation type="submission" date="2016-12" db="EMBL/GenBank/DDBJ databases">
        <title>Isolation and genomic insights into novel planktonic Zetaproteobacteria from stratified waters of the Chesapeake Bay.</title>
        <authorList>
            <person name="McAllister S.M."/>
            <person name="Kato S."/>
            <person name="Chan C.S."/>
            <person name="Chiu B.K."/>
            <person name="Field E.K."/>
        </authorList>
    </citation>
    <scope>NUCLEOTIDE SEQUENCE [LARGE SCALE GENOMIC DNA]</scope>
    <source>
        <strain evidence="1 2">CP-8</strain>
    </source>
</reference>
<accession>A0A2K8L4H2</accession>
<name>A0A2K8L4H2_9PROT</name>
<evidence type="ECO:0000313" key="1">
    <source>
        <dbReference type="EMBL" id="ATX82225.1"/>
    </source>
</evidence>
<keyword evidence="2" id="KW-1185">Reference proteome</keyword>